<reference evidence="6" key="1">
    <citation type="journal article" date="2013" name="J. Gen. Virol.">
        <title>Ultrastructural and genomic characterization of a second banchine polydnavirus confirms the existence of shared features within this ichnovirus lineage.</title>
        <authorList>
            <person name="Djoumad A."/>
            <person name="Stoltz D."/>
            <person name="Beliveau C."/>
            <person name="Boyle B."/>
            <person name="Kuhn L."/>
            <person name="Cusson M."/>
        </authorList>
    </citation>
    <scope>NUCLEOTIDE SEQUENCE</scope>
</reference>
<evidence type="ECO:0000256" key="2">
    <source>
        <dbReference type="ARBA" id="ARBA00013064"/>
    </source>
</evidence>
<dbReference type="SMART" id="SM00194">
    <property type="entry name" value="PTPc"/>
    <property type="match status" value="1"/>
</dbReference>
<organism evidence="6">
    <name type="scientific">Apophua simplicipes ichnovirus</name>
    <dbReference type="NCBI Taxonomy" id="1329648"/>
    <lineage>
        <taxon>Viruses</taxon>
        <taxon>Viruses incertae sedis</taxon>
        <taxon>Polydnaviriformidae</taxon>
        <taxon>Ichnoviriform</taxon>
    </lineage>
</organism>
<name>S5DRA4_9VIRU</name>
<keyword evidence="3" id="KW-0378">Hydrolase</keyword>
<proteinExistence type="inferred from homology"/>
<evidence type="ECO:0000256" key="3">
    <source>
        <dbReference type="ARBA" id="ARBA00022801"/>
    </source>
</evidence>
<dbReference type="PANTHER" id="PTHR19134:SF562">
    <property type="entry name" value="PROTEIN-TYROSINE-PHOSPHATASE"/>
    <property type="match status" value="1"/>
</dbReference>
<dbReference type="EMBL" id="KC752303">
    <property type="protein sequence ID" value="AGQ20208.1"/>
    <property type="molecule type" value="Genomic_DNA"/>
</dbReference>
<dbReference type="EC" id="3.1.3.48" evidence="2"/>
<feature type="domain" description="Tyrosine-protein phosphatase" evidence="5">
    <location>
        <begin position="72"/>
        <end position="192"/>
    </location>
</feature>
<dbReference type="InterPro" id="IPR000242">
    <property type="entry name" value="PTP_cat"/>
</dbReference>
<dbReference type="Gene3D" id="3.90.190.10">
    <property type="entry name" value="Protein tyrosine phosphatase superfamily"/>
    <property type="match status" value="1"/>
</dbReference>
<dbReference type="InterPro" id="IPR050348">
    <property type="entry name" value="Protein-Tyr_Phosphatase"/>
</dbReference>
<evidence type="ECO:0000256" key="4">
    <source>
        <dbReference type="ARBA" id="ARBA00022912"/>
    </source>
</evidence>
<evidence type="ECO:0000313" key="6">
    <source>
        <dbReference type="EMBL" id="AGQ20208.1"/>
    </source>
</evidence>
<dbReference type="GO" id="GO:0004725">
    <property type="term" value="F:protein tyrosine phosphatase activity"/>
    <property type="evidence" value="ECO:0007669"/>
    <property type="project" value="UniProtKB-EC"/>
</dbReference>
<dbReference type="PROSITE" id="PS50055">
    <property type="entry name" value="TYR_PHOSPHATASE_PTP"/>
    <property type="match status" value="1"/>
</dbReference>
<dbReference type="SUPFAM" id="SSF52799">
    <property type="entry name" value="(Phosphotyrosine protein) phosphatases II"/>
    <property type="match status" value="1"/>
</dbReference>
<dbReference type="PANTHER" id="PTHR19134">
    <property type="entry name" value="RECEPTOR-TYPE TYROSINE-PROTEIN PHOSPHATASE"/>
    <property type="match status" value="1"/>
</dbReference>
<protein>
    <recommendedName>
        <fullName evidence="2">protein-tyrosine-phosphatase</fullName>
        <ecNumber evidence="2">3.1.3.48</ecNumber>
    </recommendedName>
</protein>
<evidence type="ECO:0000256" key="1">
    <source>
        <dbReference type="ARBA" id="ARBA00009580"/>
    </source>
</evidence>
<accession>S5DRA4</accession>
<sequence>MGNIFSTKYSSTRDYTLLPEEFQQGYPSWKTEYVNGVCGRPICESDQNQPNSASKASSQKKLTTDISYLAVNRAKNRYRCIPCFDHSRVVLTSAGSRSSDYIHANYIDGFDLKKKFIATQAPITKRTVNDFYDMIWENRCEIIVVLANFFEAEGNEFRPYWPMSIGSEVGKKYILDATRIDDKGSYAKFFCS</sequence>
<evidence type="ECO:0000259" key="5">
    <source>
        <dbReference type="PROSITE" id="PS50055"/>
    </source>
</evidence>
<keyword evidence="4" id="KW-0904">Protein phosphatase</keyword>
<dbReference type="InterPro" id="IPR029021">
    <property type="entry name" value="Prot-tyrosine_phosphatase-like"/>
</dbReference>
<comment type="similarity">
    <text evidence="1">Belongs to the protein-tyrosine phosphatase family.</text>
</comment>
<dbReference type="Pfam" id="PF00102">
    <property type="entry name" value="Y_phosphatase"/>
    <property type="match status" value="1"/>
</dbReference>